<dbReference type="GO" id="GO:0000976">
    <property type="term" value="F:transcription cis-regulatory region binding"/>
    <property type="evidence" value="ECO:0007669"/>
    <property type="project" value="TreeGrafter"/>
</dbReference>
<evidence type="ECO:0000256" key="7">
    <source>
        <dbReference type="PROSITE-ProRule" id="PRU01091"/>
    </source>
</evidence>
<keyword evidence="5" id="KW-0804">Transcription</keyword>
<dbReference type="Gene3D" id="6.10.250.690">
    <property type="match status" value="1"/>
</dbReference>
<evidence type="ECO:0000256" key="2">
    <source>
        <dbReference type="ARBA" id="ARBA00023012"/>
    </source>
</evidence>
<evidence type="ECO:0000313" key="11">
    <source>
        <dbReference type="Proteomes" id="UP000288623"/>
    </source>
</evidence>
<evidence type="ECO:0000259" key="9">
    <source>
        <dbReference type="PROSITE" id="PS51755"/>
    </source>
</evidence>
<dbReference type="PANTHER" id="PTHR48111:SF22">
    <property type="entry name" value="REGULATOR OF RPOS"/>
    <property type="match status" value="1"/>
</dbReference>
<evidence type="ECO:0000256" key="3">
    <source>
        <dbReference type="ARBA" id="ARBA00023015"/>
    </source>
</evidence>
<feature type="domain" description="OmpR/PhoB-type" evidence="9">
    <location>
        <begin position="126"/>
        <end position="220"/>
    </location>
</feature>
<keyword evidence="2" id="KW-0902">Two-component regulatory system</keyword>
<dbReference type="GO" id="GO:0006355">
    <property type="term" value="P:regulation of DNA-templated transcription"/>
    <property type="evidence" value="ECO:0007669"/>
    <property type="project" value="InterPro"/>
</dbReference>
<dbReference type="Pfam" id="PF00486">
    <property type="entry name" value="Trans_reg_C"/>
    <property type="match status" value="1"/>
</dbReference>
<dbReference type="InterPro" id="IPR016032">
    <property type="entry name" value="Sig_transdc_resp-reg_C-effctor"/>
</dbReference>
<dbReference type="AlphaFoldDB" id="A0A433RSG4"/>
<gene>
    <name evidence="10" type="ORF">QI30_09100</name>
</gene>
<dbReference type="RefSeq" id="WP_126990610.1">
    <property type="nucleotide sequence ID" value="NZ_JTFC01000031.1"/>
</dbReference>
<evidence type="ECO:0000256" key="4">
    <source>
        <dbReference type="ARBA" id="ARBA00023125"/>
    </source>
</evidence>
<organism evidence="10 11">
    <name type="scientific">Candidatus Kurthia intestinigallinarum</name>
    <dbReference type="NCBI Taxonomy" id="1562256"/>
    <lineage>
        <taxon>Bacteria</taxon>
        <taxon>Bacillati</taxon>
        <taxon>Bacillota</taxon>
        <taxon>Bacilli</taxon>
        <taxon>Bacillales</taxon>
        <taxon>Caryophanaceae</taxon>
        <taxon>Kurthia</taxon>
    </lineage>
</organism>
<dbReference type="FunFam" id="1.10.10.10:FF:000005">
    <property type="entry name" value="Two-component system response regulator"/>
    <property type="match status" value="1"/>
</dbReference>
<dbReference type="GO" id="GO:0005829">
    <property type="term" value="C:cytosol"/>
    <property type="evidence" value="ECO:0007669"/>
    <property type="project" value="TreeGrafter"/>
</dbReference>
<reference evidence="10 11" key="1">
    <citation type="submission" date="2014-11" db="EMBL/GenBank/DDBJ databases">
        <title>Genome sequence and analysis of novel Kurthia sp.</title>
        <authorList>
            <person name="Lawson J.N."/>
            <person name="Gonzalez J.E."/>
            <person name="Rinauldi L."/>
            <person name="Xuan Z."/>
            <person name="Firman A."/>
            <person name="Shaddox L."/>
            <person name="Trudeau A."/>
            <person name="Shah S."/>
            <person name="Reiman D."/>
        </authorList>
    </citation>
    <scope>NUCLEOTIDE SEQUENCE [LARGE SCALE GENOMIC DNA]</scope>
    <source>
        <strain evidence="10 11">3B1D</strain>
    </source>
</reference>
<dbReference type="GO" id="GO:0032993">
    <property type="term" value="C:protein-DNA complex"/>
    <property type="evidence" value="ECO:0007669"/>
    <property type="project" value="TreeGrafter"/>
</dbReference>
<keyword evidence="1 6" id="KW-0597">Phosphoprotein</keyword>
<keyword evidence="3" id="KW-0805">Transcription regulation</keyword>
<dbReference type="SMART" id="SM00448">
    <property type="entry name" value="REC"/>
    <property type="match status" value="1"/>
</dbReference>
<feature type="modified residue" description="4-aspartylphosphate" evidence="6">
    <location>
        <position position="53"/>
    </location>
</feature>
<keyword evidence="4 7" id="KW-0238">DNA-binding</keyword>
<proteinExistence type="predicted"/>
<name>A0A433RSG4_9BACL</name>
<dbReference type="InterPro" id="IPR001867">
    <property type="entry name" value="OmpR/PhoB-type_DNA-bd"/>
</dbReference>
<dbReference type="PROSITE" id="PS51755">
    <property type="entry name" value="OMPR_PHOB"/>
    <property type="match status" value="1"/>
</dbReference>
<dbReference type="InterPro" id="IPR001789">
    <property type="entry name" value="Sig_transdc_resp-reg_receiver"/>
</dbReference>
<evidence type="ECO:0000259" key="8">
    <source>
        <dbReference type="PROSITE" id="PS50110"/>
    </source>
</evidence>
<dbReference type="Pfam" id="PF00072">
    <property type="entry name" value="Response_reg"/>
    <property type="match status" value="1"/>
</dbReference>
<feature type="DNA-binding region" description="OmpR/PhoB-type" evidence="7">
    <location>
        <begin position="126"/>
        <end position="220"/>
    </location>
</feature>
<dbReference type="InterPro" id="IPR039420">
    <property type="entry name" value="WalR-like"/>
</dbReference>
<evidence type="ECO:0000256" key="6">
    <source>
        <dbReference type="PROSITE-ProRule" id="PRU00169"/>
    </source>
</evidence>
<sequence length="220" mass="24878">MEKSILLVEDEKSIARFVELELKHEGYDVTVCYDGRSGLEAALEKEFDVLLLDVMLPELNGIEVCRRVRAQSSVPILLITARDAVMDRVAGLDAGADDYLVKPFAIEELLARIRSALRRTTTSTEHDTLALKNIILDETAYTATVNGEPIRLTKTEFDLLHLLMRSKNKVCTREIILENVWGYDTDVETNVVDVYIRHLRAKLPANTIETVRGVGYVMRE</sequence>
<dbReference type="SMART" id="SM00862">
    <property type="entry name" value="Trans_reg_C"/>
    <property type="match status" value="1"/>
</dbReference>
<dbReference type="InterPro" id="IPR011006">
    <property type="entry name" value="CheY-like_superfamily"/>
</dbReference>
<evidence type="ECO:0000313" key="10">
    <source>
        <dbReference type="EMBL" id="RUS55105.1"/>
    </source>
</evidence>
<keyword evidence="11" id="KW-1185">Reference proteome</keyword>
<dbReference type="SUPFAM" id="SSF46894">
    <property type="entry name" value="C-terminal effector domain of the bipartite response regulators"/>
    <property type="match status" value="1"/>
</dbReference>
<dbReference type="InterPro" id="IPR036388">
    <property type="entry name" value="WH-like_DNA-bd_sf"/>
</dbReference>
<dbReference type="PROSITE" id="PS50110">
    <property type="entry name" value="RESPONSE_REGULATORY"/>
    <property type="match status" value="1"/>
</dbReference>
<dbReference type="Gene3D" id="1.10.10.10">
    <property type="entry name" value="Winged helix-like DNA-binding domain superfamily/Winged helix DNA-binding domain"/>
    <property type="match status" value="1"/>
</dbReference>
<evidence type="ECO:0000256" key="5">
    <source>
        <dbReference type="ARBA" id="ARBA00023163"/>
    </source>
</evidence>
<evidence type="ECO:0000256" key="1">
    <source>
        <dbReference type="ARBA" id="ARBA00022553"/>
    </source>
</evidence>
<dbReference type="PANTHER" id="PTHR48111">
    <property type="entry name" value="REGULATOR OF RPOS"/>
    <property type="match status" value="1"/>
</dbReference>
<dbReference type="CDD" id="cd00383">
    <property type="entry name" value="trans_reg_C"/>
    <property type="match status" value="1"/>
</dbReference>
<dbReference type="FunFam" id="3.40.50.2300:FF:000001">
    <property type="entry name" value="DNA-binding response regulator PhoB"/>
    <property type="match status" value="1"/>
</dbReference>
<dbReference type="OrthoDB" id="9790442at2"/>
<feature type="domain" description="Response regulatory" evidence="8">
    <location>
        <begin position="4"/>
        <end position="117"/>
    </location>
</feature>
<protein>
    <submittedName>
        <fullName evidence="10">PhoB family transcriptional regulator</fullName>
    </submittedName>
</protein>
<dbReference type="GO" id="GO:0000156">
    <property type="term" value="F:phosphorelay response regulator activity"/>
    <property type="evidence" value="ECO:0007669"/>
    <property type="project" value="TreeGrafter"/>
</dbReference>
<dbReference type="Proteomes" id="UP000288623">
    <property type="component" value="Unassembled WGS sequence"/>
</dbReference>
<dbReference type="Gene3D" id="3.40.50.2300">
    <property type="match status" value="1"/>
</dbReference>
<dbReference type="SUPFAM" id="SSF52172">
    <property type="entry name" value="CheY-like"/>
    <property type="match status" value="1"/>
</dbReference>
<comment type="caution">
    <text evidence="10">The sequence shown here is derived from an EMBL/GenBank/DDBJ whole genome shotgun (WGS) entry which is preliminary data.</text>
</comment>
<dbReference type="EMBL" id="JTFC01000031">
    <property type="protein sequence ID" value="RUS55105.1"/>
    <property type="molecule type" value="Genomic_DNA"/>
</dbReference>
<accession>A0A433RSG4</accession>